<sequence length="63" mass="6808">MRILIQALPSTSAGDLQTNQMVRPSIPLKSTVSMTGKVAIMNSTQSIGIDLAIHVLHLACYDR</sequence>
<dbReference type="RefSeq" id="WP_206372175.1">
    <property type="nucleotide sequence ID" value="NZ_CAWPTM010000127.1"/>
</dbReference>
<dbReference type="EMBL" id="JAFHLB010000059">
    <property type="protein sequence ID" value="MBN3580593.1"/>
    <property type="molecule type" value="Genomic_DNA"/>
</dbReference>
<gene>
    <name evidence="1" type="ORF">JYA62_23560</name>
</gene>
<keyword evidence="2" id="KW-1185">Reference proteome</keyword>
<protein>
    <submittedName>
        <fullName evidence="1">Uncharacterized protein</fullName>
    </submittedName>
</protein>
<reference evidence="1 2" key="1">
    <citation type="submission" date="2021-02" db="EMBL/GenBank/DDBJ databases">
        <title>Draft Genome Sequences of 5 Vibrio neptunius Strains Isolated From of Bivalve Hatcheries.</title>
        <authorList>
            <person name="Galvis F."/>
            <person name="Barja J.L."/>
            <person name="Lemos M.L."/>
            <person name="Balado M."/>
        </authorList>
    </citation>
    <scope>NUCLEOTIDE SEQUENCE [LARGE SCALE GENOMIC DNA]</scope>
    <source>
        <strain evidence="1 2">PP-145.98</strain>
    </source>
</reference>
<evidence type="ECO:0000313" key="1">
    <source>
        <dbReference type="EMBL" id="MBN3580593.1"/>
    </source>
</evidence>
<evidence type="ECO:0000313" key="2">
    <source>
        <dbReference type="Proteomes" id="UP000779070"/>
    </source>
</evidence>
<comment type="caution">
    <text evidence="1">The sequence shown here is derived from an EMBL/GenBank/DDBJ whole genome shotgun (WGS) entry which is preliminary data.</text>
</comment>
<organism evidence="1 2">
    <name type="scientific">Vibrio neptunius</name>
    <dbReference type="NCBI Taxonomy" id="170651"/>
    <lineage>
        <taxon>Bacteria</taxon>
        <taxon>Pseudomonadati</taxon>
        <taxon>Pseudomonadota</taxon>
        <taxon>Gammaproteobacteria</taxon>
        <taxon>Vibrionales</taxon>
        <taxon>Vibrionaceae</taxon>
        <taxon>Vibrio</taxon>
    </lineage>
</organism>
<dbReference type="Proteomes" id="UP000779070">
    <property type="component" value="Unassembled WGS sequence"/>
</dbReference>
<accession>A0ABS3A8B6</accession>
<proteinExistence type="predicted"/>
<name>A0ABS3A8B6_9VIBR</name>